<dbReference type="GO" id="GO:0008270">
    <property type="term" value="F:zinc ion binding"/>
    <property type="evidence" value="ECO:0007669"/>
    <property type="project" value="UniProtKB-KW"/>
</dbReference>
<dbReference type="GO" id="GO:0000978">
    <property type="term" value="F:RNA polymerase II cis-regulatory region sequence-specific DNA binding"/>
    <property type="evidence" value="ECO:0007669"/>
    <property type="project" value="TreeGrafter"/>
</dbReference>
<evidence type="ECO:0000256" key="9">
    <source>
        <dbReference type="SAM" id="MobiDB-lite"/>
    </source>
</evidence>
<reference evidence="11 12" key="1">
    <citation type="submission" date="2016-07" db="EMBL/GenBank/DDBJ databases">
        <title>Pervasive Adenine N6-methylation of Active Genes in Fungi.</title>
        <authorList>
            <consortium name="DOE Joint Genome Institute"/>
            <person name="Mondo S.J."/>
            <person name="Dannebaum R.O."/>
            <person name="Kuo R.C."/>
            <person name="Labutti K."/>
            <person name="Haridas S."/>
            <person name="Kuo A."/>
            <person name="Salamov A."/>
            <person name="Ahrendt S.R."/>
            <person name="Lipzen A."/>
            <person name="Sullivan W."/>
            <person name="Andreopoulos W.B."/>
            <person name="Clum A."/>
            <person name="Lindquist E."/>
            <person name="Daum C."/>
            <person name="Ramamoorthy G.K."/>
            <person name="Gryganskyi A."/>
            <person name="Culley D."/>
            <person name="Magnuson J.K."/>
            <person name="James T.Y."/>
            <person name="O'Malley M.A."/>
            <person name="Stajich J.E."/>
            <person name="Spatafora J.W."/>
            <person name="Visel A."/>
            <person name="Grigoriev I.V."/>
        </authorList>
    </citation>
    <scope>NUCLEOTIDE SEQUENCE [LARGE SCALE GENOMIC DNA]</scope>
    <source>
        <strain evidence="11 12">NRRL 1336</strain>
    </source>
</reference>
<protein>
    <recommendedName>
        <fullName evidence="10">C2H2-type domain-containing protein</fullName>
    </recommendedName>
</protein>
<evidence type="ECO:0000256" key="5">
    <source>
        <dbReference type="ARBA" id="ARBA00022833"/>
    </source>
</evidence>
<evidence type="ECO:0000313" key="11">
    <source>
        <dbReference type="EMBL" id="ORZ15362.1"/>
    </source>
</evidence>
<dbReference type="STRING" id="90262.A0A1X2IGT5"/>
<proteinExistence type="predicted"/>
<feature type="domain" description="C2H2-type" evidence="10">
    <location>
        <begin position="286"/>
        <end position="313"/>
    </location>
</feature>
<dbReference type="AlphaFoldDB" id="A0A1X2IGT5"/>
<keyword evidence="5" id="KW-0862">Zinc</keyword>
<keyword evidence="2" id="KW-0479">Metal-binding</keyword>
<feature type="domain" description="C2H2-type" evidence="10">
    <location>
        <begin position="345"/>
        <end position="370"/>
    </location>
</feature>
<evidence type="ECO:0000256" key="8">
    <source>
        <dbReference type="PROSITE-ProRule" id="PRU00042"/>
    </source>
</evidence>
<name>A0A1X2IGT5_9FUNG</name>
<dbReference type="PROSITE" id="PS00028">
    <property type="entry name" value="ZINC_FINGER_C2H2_1"/>
    <property type="match status" value="3"/>
</dbReference>
<feature type="domain" description="C2H2-type" evidence="10">
    <location>
        <begin position="316"/>
        <end position="344"/>
    </location>
</feature>
<evidence type="ECO:0000256" key="3">
    <source>
        <dbReference type="ARBA" id="ARBA00022737"/>
    </source>
</evidence>
<dbReference type="PROSITE" id="PS50157">
    <property type="entry name" value="ZINC_FINGER_C2H2_2"/>
    <property type="match status" value="3"/>
</dbReference>
<dbReference type="OrthoDB" id="8117402at2759"/>
<sequence length="370" mass="40856">MPTSPSIDQIISQSCIMNSTTPLDLHTLFEGFDDTSYHHYIQPYSTTSTSAKALHGKTTDDMVNSLLFSPSASSLSLPSSSTQQNYQPSPMINTPCLDAFTPTITGVMGDSPTLATPFMDPTGGSHFMGASGMDLDCIQNYFTPQLATAPDTNFSSVDPSDLELGQVHDPQTNLALEQPTSSSSSGVAATVDDSLFPPLTHEEQQFTYGVPSSGNDLDLLFDDLFGSNDFFPSNETGIVEQQQPLTTTTDNNNNKRKRTEADDVSSNSDQISNMVKHAKLNDARQFVCTVCQRGFSRRYNLGTHFKTHNKNRSKPFECHLCDKSFDRKHDCERHVSTVHLGERLFTCKPCNVSFSRRDALSRHQTQKHTN</sequence>
<dbReference type="InterPro" id="IPR050589">
    <property type="entry name" value="Ikaros_C2H2-ZF"/>
</dbReference>
<evidence type="ECO:0000256" key="1">
    <source>
        <dbReference type="ARBA" id="ARBA00004123"/>
    </source>
</evidence>
<dbReference type="InterPro" id="IPR036236">
    <property type="entry name" value="Znf_C2H2_sf"/>
</dbReference>
<evidence type="ECO:0000256" key="2">
    <source>
        <dbReference type="ARBA" id="ARBA00022723"/>
    </source>
</evidence>
<keyword evidence="7" id="KW-0539">Nucleus</keyword>
<keyword evidence="3" id="KW-0677">Repeat</keyword>
<accession>A0A1X2IGT5</accession>
<evidence type="ECO:0000256" key="6">
    <source>
        <dbReference type="ARBA" id="ARBA00023125"/>
    </source>
</evidence>
<dbReference type="EMBL" id="MCGE01000013">
    <property type="protein sequence ID" value="ORZ15362.1"/>
    <property type="molecule type" value="Genomic_DNA"/>
</dbReference>
<dbReference type="Pfam" id="PF00096">
    <property type="entry name" value="zf-C2H2"/>
    <property type="match status" value="1"/>
</dbReference>
<evidence type="ECO:0000256" key="7">
    <source>
        <dbReference type="ARBA" id="ARBA00023242"/>
    </source>
</evidence>
<dbReference type="SMART" id="SM00355">
    <property type="entry name" value="ZnF_C2H2"/>
    <property type="match status" value="3"/>
</dbReference>
<dbReference type="GO" id="GO:0003700">
    <property type="term" value="F:DNA-binding transcription factor activity"/>
    <property type="evidence" value="ECO:0007669"/>
    <property type="project" value="TreeGrafter"/>
</dbReference>
<comment type="caution">
    <text evidence="11">The sequence shown here is derived from an EMBL/GenBank/DDBJ whole genome shotgun (WGS) entry which is preliminary data.</text>
</comment>
<dbReference type="SUPFAM" id="SSF57667">
    <property type="entry name" value="beta-beta-alpha zinc fingers"/>
    <property type="match status" value="2"/>
</dbReference>
<keyword evidence="12" id="KW-1185">Reference proteome</keyword>
<feature type="region of interest" description="Disordered" evidence="9">
    <location>
        <begin position="232"/>
        <end position="268"/>
    </location>
</feature>
<dbReference type="Gene3D" id="3.30.160.60">
    <property type="entry name" value="Classic Zinc Finger"/>
    <property type="match status" value="3"/>
</dbReference>
<dbReference type="Pfam" id="PF13912">
    <property type="entry name" value="zf-C2H2_6"/>
    <property type="match status" value="1"/>
</dbReference>
<evidence type="ECO:0000259" key="10">
    <source>
        <dbReference type="PROSITE" id="PS50157"/>
    </source>
</evidence>
<evidence type="ECO:0000313" key="12">
    <source>
        <dbReference type="Proteomes" id="UP000193560"/>
    </source>
</evidence>
<feature type="compositionally biased region" description="Polar residues" evidence="9">
    <location>
        <begin position="233"/>
        <end position="245"/>
    </location>
</feature>
<dbReference type="GO" id="GO:0005634">
    <property type="term" value="C:nucleus"/>
    <property type="evidence" value="ECO:0007669"/>
    <property type="project" value="UniProtKB-SubCell"/>
</dbReference>
<dbReference type="InterPro" id="IPR013087">
    <property type="entry name" value="Znf_C2H2_type"/>
</dbReference>
<keyword evidence="6" id="KW-0238">DNA-binding</keyword>
<gene>
    <name evidence="11" type="ORF">BCR42DRAFT_416941</name>
</gene>
<dbReference type="Proteomes" id="UP000193560">
    <property type="component" value="Unassembled WGS sequence"/>
</dbReference>
<comment type="subcellular location">
    <subcellularLocation>
        <location evidence="1">Nucleus</location>
    </subcellularLocation>
</comment>
<evidence type="ECO:0000256" key="4">
    <source>
        <dbReference type="ARBA" id="ARBA00022771"/>
    </source>
</evidence>
<keyword evidence="4 8" id="KW-0863">Zinc-finger</keyword>
<organism evidence="11 12">
    <name type="scientific">Absidia repens</name>
    <dbReference type="NCBI Taxonomy" id="90262"/>
    <lineage>
        <taxon>Eukaryota</taxon>
        <taxon>Fungi</taxon>
        <taxon>Fungi incertae sedis</taxon>
        <taxon>Mucoromycota</taxon>
        <taxon>Mucoromycotina</taxon>
        <taxon>Mucoromycetes</taxon>
        <taxon>Mucorales</taxon>
        <taxon>Cunninghamellaceae</taxon>
        <taxon>Absidia</taxon>
    </lineage>
</organism>
<dbReference type="GO" id="GO:0006357">
    <property type="term" value="P:regulation of transcription by RNA polymerase II"/>
    <property type="evidence" value="ECO:0007669"/>
    <property type="project" value="TreeGrafter"/>
</dbReference>
<dbReference type="PANTHER" id="PTHR24404">
    <property type="entry name" value="ZINC FINGER PROTEIN"/>
    <property type="match status" value="1"/>
</dbReference>
<dbReference type="PANTHER" id="PTHR24404:SF114">
    <property type="entry name" value="KLUMPFUSS, ISOFORM B-RELATED"/>
    <property type="match status" value="1"/>
</dbReference>